<protein>
    <submittedName>
        <fullName evidence="1">Uncharacterized protein</fullName>
    </submittedName>
</protein>
<evidence type="ECO:0000313" key="1">
    <source>
        <dbReference type="EMBL" id="JAE14489.1"/>
    </source>
</evidence>
<reference evidence="1" key="2">
    <citation type="journal article" date="2015" name="Data Brief">
        <title>Shoot transcriptome of the giant reed, Arundo donax.</title>
        <authorList>
            <person name="Barrero R.A."/>
            <person name="Guerrero F.D."/>
            <person name="Moolhuijzen P."/>
            <person name="Goolsby J.A."/>
            <person name="Tidwell J."/>
            <person name="Bellgard S.E."/>
            <person name="Bellgard M.I."/>
        </authorList>
    </citation>
    <scope>NUCLEOTIDE SEQUENCE</scope>
    <source>
        <tissue evidence="1">Shoot tissue taken approximately 20 cm above the soil surface</tissue>
    </source>
</reference>
<accession>A0A0A9FTB7</accession>
<sequence length="48" mass="5496">MAHHPCMPAFAGQRLPFSYENCMLTCRTNFFYCSLFAARLALMQSLGF</sequence>
<dbReference type="AlphaFoldDB" id="A0A0A9FTB7"/>
<name>A0A0A9FTB7_ARUDO</name>
<proteinExistence type="predicted"/>
<reference evidence="1" key="1">
    <citation type="submission" date="2014-09" db="EMBL/GenBank/DDBJ databases">
        <authorList>
            <person name="Magalhaes I.L.F."/>
            <person name="Oliveira U."/>
            <person name="Santos F.R."/>
            <person name="Vidigal T.H.D.A."/>
            <person name="Brescovit A.D."/>
            <person name="Santos A.J."/>
        </authorList>
    </citation>
    <scope>NUCLEOTIDE SEQUENCE</scope>
    <source>
        <tissue evidence="1">Shoot tissue taken approximately 20 cm above the soil surface</tissue>
    </source>
</reference>
<organism evidence="1">
    <name type="scientific">Arundo donax</name>
    <name type="common">Giant reed</name>
    <name type="synonym">Donax arundinaceus</name>
    <dbReference type="NCBI Taxonomy" id="35708"/>
    <lineage>
        <taxon>Eukaryota</taxon>
        <taxon>Viridiplantae</taxon>
        <taxon>Streptophyta</taxon>
        <taxon>Embryophyta</taxon>
        <taxon>Tracheophyta</taxon>
        <taxon>Spermatophyta</taxon>
        <taxon>Magnoliopsida</taxon>
        <taxon>Liliopsida</taxon>
        <taxon>Poales</taxon>
        <taxon>Poaceae</taxon>
        <taxon>PACMAD clade</taxon>
        <taxon>Arundinoideae</taxon>
        <taxon>Arundineae</taxon>
        <taxon>Arundo</taxon>
    </lineage>
</organism>
<dbReference type="EMBL" id="GBRH01183407">
    <property type="protein sequence ID" value="JAE14489.1"/>
    <property type="molecule type" value="Transcribed_RNA"/>
</dbReference>